<dbReference type="SMART" id="SM00346">
    <property type="entry name" value="HTH_ICLR"/>
    <property type="match status" value="1"/>
</dbReference>
<dbReference type="InterPro" id="IPR036390">
    <property type="entry name" value="WH_DNA-bd_sf"/>
</dbReference>
<evidence type="ECO:0000256" key="2">
    <source>
        <dbReference type="ARBA" id="ARBA00023125"/>
    </source>
</evidence>
<dbReference type="STRING" id="469383.Cwoe_5102"/>
<evidence type="ECO:0000259" key="4">
    <source>
        <dbReference type="PROSITE" id="PS51077"/>
    </source>
</evidence>
<dbReference type="KEGG" id="cwo:Cwoe_5102"/>
<name>D3FDB9_CONWI</name>
<evidence type="ECO:0000313" key="7">
    <source>
        <dbReference type="Proteomes" id="UP000008229"/>
    </source>
</evidence>
<dbReference type="InterPro" id="IPR036388">
    <property type="entry name" value="WH-like_DNA-bd_sf"/>
</dbReference>
<dbReference type="AlphaFoldDB" id="D3FDB9"/>
<dbReference type="GO" id="GO:0045892">
    <property type="term" value="P:negative regulation of DNA-templated transcription"/>
    <property type="evidence" value="ECO:0007669"/>
    <property type="project" value="TreeGrafter"/>
</dbReference>
<keyword evidence="2" id="KW-0238">DNA-binding</keyword>
<evidence type="ECO:0000256" key="3">
    <source>
        <dbReference type="ARBA" id="ARBA00023163"/>
    </source>
</evidence>
<dbReference type="OrthoDB" id="8479143at2"/>
<reference evidence="6 7" key="1">
    <citation type="journal article" date="2010" name="Stand. Genomic Sci.">
        <title>Complete genome sequence of Conexibacter woesei type strain (ID131577).</title>
        <authorList>
            <person name="Pukall R."/>
            <person name="Lapidus A."/>
            <person name="Glavina Del Rio T."/>
            <person name="Copeland A."/>
            <person name="Tice H."/>
            <person name="Cheng J.-F."/>
            <person name="Lucas S."/>
            <person name="Chen F."/>
            <person name="Nolan M."/>
            <person name="Bruce D."/>
            <person name="Goodwin L."/>
            <person name="Pitluck S."/>
            <person name="Mavromatis K."/>
            <person name="Ivanova N."/>
            <person name="Ovchinnikova G."/>
            <person name="Pati A."/>
            <person name="Chen A."/>
            <person name="Palaniappan K."/>
            <person name="Land M."/>
            <person name="Hauser L."/>
            <person name="Chang Y.-J."/>
            <person name="Jeffries C.D."/>
            <person name="Chain P."/>
            <person name="Meincke L."/>
            <person name="Sims D."/>
            <person name="Brettin T."/>
            <person name="Detter J.C."/>
            <person name="Rohde M."/>
            <person name="Goeker M."/>
            <person name="Bristow J."/>
            <person name="Eisen J.A."/>
            <person name="Markowitz V."/>
            <person name="Kyrpides N.C."/>
            <person name="Klenk H.-P."/>
            <person name="Hugenholtz P."/>
        </authorList>
    </citation>
    <scope>NUCLEOTIDE SEQUENCE [LARGE SCALE GENOMIC DNA]</scope>
    <source>
        <strain evidence="7">DSM 14684 / CIP 108061 / JCM 11494 / NBRC 100937 / ID131577</strain>
    </source>
</reference>
<dbReference type="HOGENOM" id="CLU_062618_6_0_11"/>
<proteinExistence type="predicted"/>
<feature type="domain" description="IclR-ED" evidence="5">
    <location>
        <begin position="80"/>
        <end position="254"/>
    </location>
</feature>
<reference evidence="7" key="2">
    <citation type="submission" date="2010-01" db="EMBL/GenBank/DDBJ databases">
        <title>The complete genome of Conexibacter woesei DSM 14684.</title>
        <authorList>
            <consortium name="US DOE Joint Genome Institute (JGI-PGF)"/>
            <person name="Lucas S."/>
            <person name="Copeland A."/>
            <person name="Lapidus A."/>
            <person name="Glavina del Rio T."/>
            <person name="Dalin E."/>
            <person name="Tice H."/>
            <person name="Bruce D."/>
            <person name="Goodwin L."/>
            <person name="Pitluck S."/>
            <person name="Kyrpides N."/>
            <person name="Mavromatis K."/>
            <person name="Ivanova N."/>
            <person name="Mikhailova N."/>
            <person name="Chertkov O."/>
            <person name="Brettin T."/>
            <person name="Detter J.C."/>
            <person name="Han C."/>
            <person name="Larimer F."/>
            <person name="Land M."/>
            <person name="Hauser L."/>
            <person name="Markowitz V."/>
            <person name="Cheng J.-F."/>
            <person name="Hugenholtz P."/>
            <person name="Woyke T."/>
            <person name="Wu D."/>
            <person name="Pukall R."/>
            <person name="Steenblock K."/>
            <person name="Schneider S."/>
            <person name="Klenk H.-P."/>
            <person name="Eisen J.A."/>
        </authorList>
    </citation>
    <scope>NUCLEOTIDE SEQUENCE [LARGE SCALE GENOMIC DNA]</scope>
    <source>
        <strain evidence="7">DSM 14684 / CIP 108061 / JCM 11494 / NBRC 100937 / ID131577</strain>
    </source>
</reference>
<dbReference type="eggNOG" id="COG1414">
    <property type="taxonomic scope" value="Bacteria"/>
</dbReference>
<keyword evidence="3" id="KW-0804">Transcription</keyword>
<dbReference type="InterPro" id="IPR014757">
    <property type="entry name" value="Tscrpt_reg_IclR_C"/>
</dbReference>
<dbReference type="PROSITE" id="PS51077">
    <property type="entry name" value="HTH_ICLR"/>
    <property type="match status" value="1"/>
</dbReference>
<sequence length="268" mass="28599">MSENGHRSRATRSKAPAADRTLTILELLTESERPLSLTEIATRADVPLASCSAIMRTLEARGYAVEHVSGRTHHWQPTLAIYKLGARLIVRLGLAESSQPHIEQLADELGMPASAGVLENDHVIYLAKAAGPSFVQFHTFVGRAVPFGTTAIGKAIAAFLPVERRIALVGSGRGSRRALAELEESSRLGYAIEDEEEYEGIACAAAPVFDATGRCCGGISVTGFRADVLGDARRERTITAVRTSAAAISAEMGAPERQLALLRTPVVL</sequence>
<dbReference type="InterPro" id="IPR050707">
    <property type="entry name" value="HTH_MetabolicPath_Reg"/>
</dbReference>
<dbReference type="InterPro" id="IPR005471">
    <property type="entry name" value="Tscrpt_reg_IclR_N"/>
</dbReference>
<dbReference type="PROSITE" id="PS51078">
    <property type="entry name" value="ICLR_ED"/>
    <property type="match status" value="1"/>
</dbReference>
<feature type="domain" description="HTH iclR-type" evidence="4">
    <location>
        <begin position="15"/>
        <end position="86"/>
    </location>
</feature>
<dbReference type="EMBL" id="CP001854">
    <property type="protein sequence ID" value="ADB53511.1"/>
    <property type="molecule type" value="Genomic_DNA"/>
</dbReference>
<dbReference type="Proteomes" id="UP000008229">
    <property type="component" value="Chromosome"/>
</dbReference>
<keyword evidence="7" id="KW-1185">Reference proteome</keyword>
<protein>
    <submittedName>
        <fullName evidence="6">Transcriptional regulator, IclR family</fullName>
    </submittedName>
</protein>
<dbReference type="Gene3D" id="3.30.450.40">
    <property type="match status" value="1"/>
</dbReference>
<evidence type="ECO:0000259" key="5">
    <source>
        <dbReference type="PROSITE" id="PS51078"/>
    </source>
</evidence>
<dbReference type="PANTHER" id="PTHR30136:SF24">
    <property type="entry name" value="HTH-TYPE TRANSCRIPTIONAL REPRESSOR ALLR"/>
    <property type="match status" value="1"/>
</dbReference>
<dbReference type="SUPFAM" id="SSF46785">
    <property type="entry name" value="Winged helix' DNA-binding domain"/>
    <property type="match status" value="1"/>
</dbReference>
<keyword evidence="1" id="KW-0805">Transcription regulation</keyword>
<dbReference type="SUPFAM" id="SSF55781">
    <property type="entry name" value="GAF domain-like"/>
    <property type="match status" value="1"/>
</dbReference>
<dbReference type="PANTHER" id="PTHR30136">
    <property type="entry name" value="HELIX-TURN-HELIX TRANSCRIPTIONAL REGULATOR, ICLR FAMILY"/>
    <property type="match status" value="1"/>
</dbReference>
<evidence type="ECO:0000313" key="6">
    <source>
        <dbReference type="EMBL" id="ADB53511.1"/>
    </source>
</evidence>
<dbReference type="Pfam" id="PF01614">
    <property type="entry name" value="IclR_C"/>
    <property type="match status" value="1"/>
</dbReference>
<accession>D3FDB9</accession>
<gene>
    <name evidence="6" type="ordered locus">Cwoe_5102</name>
</gene>
<dbReference type="Gene3D" id="1.10.10.10">
    <property type="entry name" value="Winged helix-like DNA-binding domain superfamily/Winged helix DNA-binding domain"/>
    <property type="match status" value="1"/>
</dbReference>
<dbReference type="GO" id="GO:0003700">
    <property type="term" value="F:DNA-binding transcription factor activity"/>
    <property type="evidence" value="ECO:0007669"/>
    <property type="project" value="TreeGrafter"/>
</dbReference>
<dbReference type="RefSeq" id="WP_012936562.1">
    <property type="nucleotide sequence ID" value="NC_013739.1"/>
</dbReference>
<dbReference type="GO" id="GO:0003677">
    <property type="term" value="F:DNA binding"/>
    <property type="evidence" value="ECO:0007669"/>
    <property type="project" value="UniProtKB-KW"/>
</dbReference>
<organism evidence="6 7">
    <name type="scientific">Conexibacter woesei (strain DSM 14684 / CCUG 47730 / CIP 108061 / JCM 11494 / NBRC 100937 / ID131577)</name>
    <dbReference type="NCBI Taxonomy" id="469383"/>
    <lineage>
        <taxon>Bacteria</taxon>
        <taxon>Bacillati</taxon>
        <taxon>Actinomycetota</taxon>
        <taxon>Thermoleophilia</taxon>
        <taxon>Solirubrobacterales</taxon>
        <taxon>Conexibacteraceae</taxon>
        <taxon>Conexibacter</taxon>
    </lineage>
</organism>
<dbReference type="Pfam" id="PF09339">
    <property type="entry name" value="HTH_IclR"/>
    <property type="match status" value="1"/>
</dbReference>
<dbReference type="InterPro" id="IPR029016">
    <property type="entry name" value="GAF-like_dom_sf"/>
</dbReference>
<evidence type="ECO:0000256" key="1">
    <source>
        <dbReference type="ARBA" id="ARBA00023015"/>
    </source>
</evidence>